<dbReference type="Proteomes" id="UP000477722">
    <property type="component" value="Unassembled WGS sequence"/>
</dbReference>
<evidence type="ECO:0000313" key="11">
    <source>
        <dbReference type="EMBL" id="NGO73836.1"/>
    </source>
</evidence>
<feature type="domain" description="Chaplin" evidence="10">
    <location>
        <begin position="42"/>
        <end position="82"/>
    </location>
</feature>
<organism evidence="11 12">
    <name type="scientific">Streptomyces boncukensis</name>
    <dbReference type="NCBI Taxonomy" id="2711219"/>
    <lineage>
        <taxon>Bacteria</taxon>
        <taxon>Bacillati</taxon>
        <taxon>Actinomycetota</taxon>
        <taxon>Actinomycetes</taxon>
        <taxon>Kitasatosporales</taxon>
        <taxon>Streptomycetaceae</taxon>
        <taxon>Streptomyces</taxon>
    </lineage>
</organism>
<evidence type="ECO:0000256" key="7">
    <source>
        <dbReference type="PROSITE-ProRule" id="PRU01232"/>
    </source>
</evidence>
<evidence type="ECO:0000313" key="12">
    <source>
        <dbReference type="Proteomes" id="UP000477722"/>
    </source>
</evidence>
<evidence type="ECO:0000256" key="6">
    <source>
        <dbReference type="ARBA" id="ARBA00023087"/>
    </source>
</evidence>
<protein>
    <submittedName>
        <fullName evidence="11">Chaplin</fullName>
    </submittedName>
</protein>
<reference evidence="11 12" key="1">
    <citation type="submission" date="2020-02" db="EMBL/GenBank/DDBJ databases">
        <title>Whole-genome analyses of novel actinobacteria.</title>
        <authorList>
            <person name="Sahin N."/>
            <person name="Tatar D."/>
        </authorList>
    </citation>
    <scope>NUCLEOTIDE SEQUENCE [LARGE SCALE GENOMIC DNA]</scope>
    <source>
        <strain evidence="11 12">SB3404</strain>
    </source>
</reference>
<comment type="subcellular location">
    <subcellularLocation>
        <location evidence="1">Secreted</location>
        <location evidence="1">Cell wall</location>
    </subcellularLocation>
</comment>
<comment type="caution">
    <text evidence="11">The sequence shown here is derived from an EMBL/GenBank/DDBJ whole genome shotgun (WGS) entry which is preliminary data.</text>
</comment>
<evidence type="ECO:0000256" key="2">
    <source>
        <dbReference type="ARBA" id="ARBA00022512"/>
    </source>
</evidence>
<evidence type="ECO:0000256" key="1">
    <source>
        <dbReference type="ARBA" id="ARBA00004191"/>
    </source>
</evidence>
<feature type="signal peptide" evidence="9">
    <location>
        <begin position="1"/>
        <end position="22"/>
    </location>
</feature>
<dbReference type="GO" id="GO:0007155">
    <property type="term" value="P:cell adhesion"/>
    <property type="evidence" value="ECO:0007669"/>
    <property type="project" value="UniProtKB-KW"/>
</dbReference>
<sequence length="83" mass="7898">MKNLKRAAAVTIAAGSVVVAGAGVAAASGGHGPQAHGHANESPGIASGNVVQVPVTVPLNVSGNNISAVGILNPVFGNSAVNH</sequence>
<evidence type="ECO:0000256" key="4">
    <source>
        <dbReference type="ARBA" id="ARBA00022729"/>
    </source>
</evidence>
<proteinExistence type="predicted"/>
<evidence type="ECO:0000256" key="8">
    <source>
        <dbReference type="SAM" id="MobiDB-lite"/>
    </source>
</evidence>
<keyword evidence="4 9" id="KW-0732">Signal</keyword>
<dbReference type="Pfam" id="PF03777">
    <property type="entry name" value="ChpA-C"/>
    <property type="match status" value="1"/>
</dbReference>
<evidence type="ECO:0000256" key="5">
    <source>
        <dbReference type="ARBA" id="ARBA00022889"/>
    </source>
</evidence>
<accession>A0A6G4X8G4</accession>
<feature type="region of interest" description="Disordered" evidence="8">
    <location>
        <begin position="26"/>
        <end position="45"/>
    </location>
</feature>
<dbReference type="InterPro" id="IPR005528">
    <property type="entry name" value="ChpA-H"/>
</dbReference>
<feature type="chain" id="PRO_5039041371" evidence="9">
    <location>
        <begin position="23"/>
        <end position="83"/>
    </location>
</feature>
<keyword evidence="3" id="KW-0964">Secreted</keyword>
<name>A0A6G4X8G4_9ACTN</name>
<dbReference type="AlphaFoldDB" id="A0A6G4X8G4"/>
<keyword evidence="2" id="KW-0134">Cell wall</keyword>
<evidence type="ECO:0000256" key="9">
    <source>
        <dbReference type="SAM" id="SignalP"/>
    </source>
</evidence>
<evidence type="ECO:0000259" key="10">
    <source>
        <dbReference type="PROSITE" id="PS51884"/>
    </source>
</evidence>
<keyword evidence="12" id="KW-1185">Reference proteome</keyword>
<dbReference type="PROSITE" id="PS51884">
    <property type="entry name" value="CHAPLIN"/>
    <property type="match status" value="1"/>
</dbReference>
<gene>
    <name evidence="11" type="ORF">G5C65_37080</name>
</gene>
<dbReference type="RefSeq" id="WP_165303431.1">
    <property type="nucleotide sequence ID" value="NZ_JAAKZZ010000930.1"/>
</dbReference>
<dbReference type="EMBL" id="JAAKZZ010000930">
    <property type="protein sequence ID" value="NGO73836.1"/>
    <property type="molecule type" value="Genomic_DNA"/>
</dbReference>
<keyword evidence="6 7" id="KW-0034">Amyloid</keyword>
<evidence type="ECO:0000256" key="3">
    <source>
        <dbReference type="ARBA" id="ARBA00022525"/>
    </source>
</evidence>
<keyword evidence="5" id="KW-0130">Cell adhesion</keyword>